<evidence type="ECO:0000313" key="4">
    <source>
        <dbReference type="Proteomes" id="UP000016931"/>
    </source>
</evidence>
<dbReference type="RefSeq" id="XP_016762890.1">
    <property type="nucleotide sequence ID" value="XM_016901216.1"/>
</dbReference>
<keyword evidence="2" id="KW-0472">Membrane</keyword>
<keyword evidence="2" id="KW-1133">Transmembrane helix</keyword>
<dbReference type="GeneID" id="27898353"/>
<feature type="compositionally biased region" description="Polar residues" evidence="1">
    <location>
        <begin position="27"/>
        <end position="36"/>
    </location>
</feature>
<keyword evidence="4" id="KW-1185">Reference proteome</keyword>
<reference evidence="3 4" key="1">
    <citation type="journal article" date="2012" name="PLoS Pathog.">
        <title>Diverse lifestyles and strategies of plant pathogenesis encoded in the genomes of eighteen Dothideomycetes fungi.</title>
        <authorList>
            <person name="Ohm R.A."/>
            <person name="Feau N."/>
            <person name="Henrissat B."/>
            <person name="Schoch C.L."/>
            <person name="Horwitz B.A."/>
            <person name="Barry K.W."/>
            <person name="Condon B.J."/>
            <person name="Copeland A.C."/>
            <person name="Dhillon B."/>
            <person name="Glaser F."/>
            <person name="Hesse C.N."/>
            <person name="Kosti I."/>
            <person name="LaButti K."/>
            <person name="Lindquist E.A."/>
            <person name="Lucas S."/>
            <person name="Salamov A.A."/>
            <person name="Bradshaw R.E."/>
            <person name="Ciuffetti L."/>
            <person name="Hamelin R.C."/>
            <person name="Kema G.H.J."/>
            <person name="Lawrence C."/>
            <person name="Scott J.A."/>
            <person name="Spatafora J.W."/>
            <person name="Turgeon B.G."/>
            <person name="de Wit P.J.G.M."/>
            <person name="Zhong S."/>
            <person name="Goodwin S.B."/>
            <person name="Grigoriev I.V."/>
        </authorList>
    </citation>
    <scope>NUCLEOTIDE SEQUENCE [LARGE SCALE GENOMIC DNA]</scope>
    <source>
        <strain evidence="3 4">SO2202</strain>
    </source>
</reference>
<dbReference type="EMBL" id="KB456262">
    <property type="protein sequence ID" value="EMF14769.1"/>
    <property type="molecule type" value="Genomic_DNA"/>
</dbReference>
<keyword evidence="2" id="KW-0812">Transmembrane</keyword>
<evidence type="ECO:0000256" key="2">
    <source>
        <dbReference type="SAM" id="Phobius"/>
    </source>
</evidence>
<evidence type="ECO:0000256" key="1">
    <source>
        <dbReference type="SAM" id="MobiDB-lite"/>
    </source>
</evidence>
<name>M3DA61_SPHMS</name>
<organism evidence="3 4">
    <name type="scientific">Sphaerulina musiva (strain SO2202)</name>
    <name type="common">Poplar stem canker fungus</name>
    <name type="synonym">Septoria musiva</name>
    <dbReference type="NCBI Taxonomy" id="692275"/>
    <lineage>
        <taxon>Eukaryota</taxon>
        <taxon>Fungi</taxon>
        <taxon>Dikarya</taxon>
        <taxon>Ascomycota</taxon>
        <taxon>Pezizomycotina</taxon>
        <taxon>Dothideomycetes</taxon>
        <taxon>Dothideomycetidae</taxon>
        <taxon>Mycosphaerellales</taxon>
        <taxon>Mycosphaerellaceae</taxon>
        <taxon>Sphaerulina</taxon>
    </lineage>
</organism>
<feature type="region of interest" description="Disordered" evidence="1">
    <location>
        <begin position="77"/>
        <end position="96"/>
    </location>
</feature>
<feature type="region of interest" description="Disordered" evidence="1">
    <location>
        <begin position="162"/>
        <end position="184"/>
    </location>
</feature>
<gene>
    <name evidence="3" type="ORF">SEPMUDRAFT_116030</name>
</gene>
<proteinExistence type="predicted"/>
<dbReference type="Proteomes" id="UP000016931">
    <property type="component" value="Unassembled WGS sequence"/>
</dbReference>
<dbReference type="AlphaFoldDB" id="M3DA61"/>
<protein>
    <submittedName>
        <fullName evidence="3">Uncharacterized protein</fullName>
    </submittedName>
</protein>
<feature type="transmembrane region" description="Helical" evidence="2">
    <location>
        <begin position="245"/>
        <end position="269"/>
    </location>
</feature>
<feature type="region of interest" description="Disordered" evidence="1">
    <location>
        <begin position="18"/>
        <end position="48"/>
    </location>
</feature>
<accession>M3DA61</accession>
<sequence>MSALEDNDHPRRVLSGFMSYSADTGHPPTTSSGGESRQQHMMPRRAPMAAASKLIIDCTPCNAHAEQPLDLAVTAAHTRADSPTSTIEDSNLDRRQDSHSFKTAHHNADIKIDLSRPLCDFDLIAAVCTCGPDKSRAGHGQIRFAGSCSRDTSLRPFLRLEQEQRPQLRTLPSHHKGTEPKSPSLNINSMLHGMGIAITTTRHLQAGGGDGHALLPSSPFTSLASLQDVYVNTKRQPSRPALPEYILTALLALALALVSLIAQVLYHFLAFTRAHLFWRWSSLRQSCFLDPFLYGEPSAHATTLFPLPYHTSCQQVCHGEPSAHAAPVVSHSIYHTSANSHAMHGCGFTEMGHQAAHCLKPHKSDHGALVARASGWLAVAPRHCSGFTASLSASLWGFLLCLGVRDARSSSALQISLDLPGLCEKVRHLRILRFDLSVWTSCKPEVSNLA</sequence>
<evidence type="ECO:0000313" key="3">
    <source>
        <dbReference type="EMBL" id="EMF14769.1"/>
    </source>
</evidence>
<dbReference type="HOGENOM" id="CLU_608550_0_0_1"/>